<proteinExistence type="predicted"/>
<dbReference type="EMBL" id="JAODAN010000011">
    <property type="protein sequence ID" value="KAK1921359.1"/>
    <property type="molecule type" value="Genomic_DNA"/>
</dbReference>
<accession>A0AAD9FM18</accession>
<protein>
    <recommendedName>
        <fullName evidence="2">Hyaluronan/mRNA-binding protein domain-containing protein</fullName>
    </recommendedName>
</protein>
<feature type="region of interest" description="Disordered" evidence="1">
    <location>
        <begin position="1"/>
        <end position="48"/>
    </location>
</feature>
<gene>
    <name evidence="3" type="ORF">DB88DRAFT_500484</name>
</gene>
<name>A0AAD9FM18_PAPLA</name>
<dbReference type="Pfam" id="PF04774">
    <property type="entry name" value="HABP4_PAI-RBP1"/>
    <property type="match status" value="1"/>
</dbReference>
<organism evidence="3 4">
    <name type="scientific">Papiliotrema laurentii</name>
    <name type="common">Cryptococcus laurentii</name>
    <dbReference type="NCBI Taxonomy" id="5418"/>
    <lineage>
        <taxon>Eukaryota</taxon>
        <taxon>Fungi</taxon>
        <taxon>Dikarya</taxon>
        <taxon>Basidiomycota</taxon>
        <taxon>Agaricomycotina</taxon>
        <taxon>Tremellomycetes</taxon>
        <taxon>Tremellales</taxon>
        <taxon>Rhynchogastremaceae</taxon>
        <taxon>Papiliotrema</taxon>
    </lineage>
</organism>
<evidence type="ECO:0000259" key="2">
    <source>
        <dbReference type="Pfam" id="PF04774"/>
    </source>
</evidence>
<evidence type="ECO:0000313" key="3">
    <source>
        <dbReference type="EMBL" id="KAK1921359.1"/>
    </source>
</evidence>
<dbReference type="InterPro" id="IPR006861">
    <property type="entry name" value="HABP4_PAIRBP1-bd"/>
</dbReference>
<evidence type="ECO:0000313" key="4">
    <source>
        <dbReference type="Proteomes" id="UP001182556"/>
    </source>
</evidence>
<sequence length="185" mass="20087">MTRTERNQYPAALLKDRRSRSGLSNQSETQRKGGAGAHNWGSYQQENELEAAAEVDAMQDIFQLDEDKVGGDDKLTPLKPQGQGNGEIEIEGLGKKDLQRDVIATSPTDSMASIDSAQGKGRRMSNVSDEERERARVYREGVMGKGGVDLAHIAKTSYGIAQSPPNPSLLGVSPTQGKNIFTIKQ</sequence>
<dbReference type="AlphaFoldDB" id="A0AAD9FM18"/>
<feature type="domain" description="Hyaluronan/mRNA-binding protein" evidence="2">
    <location>
        <begin position="16"/>
        <end position="58"/>
    </location>
</feature>
<feature type="region of interest" description="Disordered" evidence="1">
    <location>
        <begin position="66"/>
        <end position="132"/>
    </location>
</feature>
<feature type="compositionally biased region" description="Polar residues" evidence="1">
    <location>
        <begin position="105"/>
        <end position="116"/>
    </location>
</feature>
<comment type="caution">
    <text evidence="3">The sequence shown here is derived from an EMBL/GenBank/DDBJ whole genome shotgun (WGS) entry which is preliminary data.</text>
</comment>
<keyword evidence="4" id="KW-1185">Reference proteome</keyword>
<dbReference type="Proteomes" id="UP001182556">
    <property type="component" value="Unassembled WGS sequence"/>
</dbReference>
<evidence type="ECO:0000256" key="1">
    <source>
        <dbReference type="SAM" id="MobiDB-lite"/>
    </source>
</evidence>
<reference evidence="3" key="1">
    <citation type="submission" date="2023-02" db="EMBL/GenBank/DDBJ databases">
        <title>Identification and recombinant expression of a fungal hydrolase from Papiliotrema laurentii that hydrolyzes apple cutin and clears colloidal polyester polyurethane.</title>
        <authorList>
            <consortium name="DOE Joint Genome Institute"/>
            <person name="Roman V.A."/>
            <person name="Bojanowski C."/>
            <person name="Crable B.R."/>
            <person name="Wagner D.N."/>
            <person name="Hung C.S."/>
            <person name="Nadeau L.J."/>
            <person name="Schratz L."/>
            <person name="Haridas S."/>
            <person name="Pangilinan J."/>
            <person name="Lipzen A."/>
            <person name="Na H."/>
            <person name="Yan M."/>
            <person name="Ng V."/>
            <person name="Grigoriev I.V."/>
            <person name="Spatafora J.W."/>
            <person name="Barlow D."/>
            <person name="Biffinger J."/>
            <person name="Kelley-Loughnane N."/>
            <person name="Varaljay V.A."/>
            <person name="Crookes-Goodson W.J."/>
        </authorList>
    </citation>
    <scope>NUCLEOTIDE SEQUENCE</scope>
    <source>
        <strain evidence="3">5307AH</strain>
    </source>
</reference>
<feature type="compositionally biased region" description="Basic and acidic residues" evidence="1">
    <location>
        <begin position="66"/>
        <end position="76"/>
    </location>
</feature>